<dbReference type="Proteomes" id="UP000285301">
    <property type="component" value="Unassembled WGS sequence"/>
</dbReference>
<dbReference type="STRING" id="1965070.A0A3S3P730"/>
<dbReference type="InterPro" id="IPR001156">
    <property type="entry name" value="Transferrin-like_dom"/>
</dbReference>
<dbReference type="Pfam" id="PF02450">
    <property type="entry name" value="LCAT"/>
    <property type="match status" value="1"/>
</dbReference>
<dbReference type="InterPro" id="IPR009038">
    <property type="entry name" value="GOLD_dom"/>
</dbReference>
<feature type="domain" description="GOLD" evidence="4">
    <location>
        <begin position="1094"/>
        <end position="1190"/>
    </location>
</feature>
<gene>
    <name evidence="6" type="ORF">B4U79_05457</name>
</gene>
<keyword evidence="3" id="KW-0175">Coiled coil</keyword>
<comment type="caution">
    <text evidence="6">The sequence shown here is derived from an EMBL/GenBank/DDBJ whole genome shotgun (WGS) entry which is preliminary data.</text>
</comment>
<evidence type="ECO:0000313" key="6">
    <source>
        <dbReference type="EMBL" id="RWS06598.1"/>
    </source>
</evidence>
<dbReference type="PANTHER" id="PTHR11485">
    <property type="entry name" value="TRANSFERRIN"/>
    <property type="match status" value="1"/>
</dbReference>
<dbReference type="PANTHER" id="PTHR11485:SF29">
    <property type="entry name" value="TRANSFERRIN 2"/>
    <property type="match status" value="1"/>
</dbReference>
<dbReference type="InterPro" id="IPR003386">
    <property type="entry name" value="LACT/PDAT_acylTrfase"/>
</dbReference>
<dbReference type="GO" id="GO:0008374">
    <property type="term" value="F:O-acyltransferase activity"/>
    <property type="evidence" value="ECO:0007669"/>
    <property type="project" value="InterPro"/>
</dbReference>
<evidence type="ECO:0000256" key="3">
    <source>
        <dbReference type="SAM" id="Coils"/>
    </source>
</evidence>
<dbReference type="GO" id="GO:0006629">
    <property type="term" value="P:lipid metabolic process"/>
    <property type="evidence" value="ECO:0007669"/>
    <property type="project" value="InterPro"/>
</dbReference>
<dbReference type="SUPFAM" id="SSF53474">
    <property type="entry name" value="alpha/beta-Hydrolases"/>
    <property type="match status" value="1"/>
</dbReference>
<dbReference type="CDD" id="cd13529">
    <property type="entry name" value="PBP2_transferrin"/>
    <property type="match status" value="2"/>
</dbReference>
<dbReference type="SUPFAM" id="SSF53850">
    <property type="entry name" value="Periplasmic binding protein-like II"/>
    <property type="match status" value="2"/>
</dbReference>
<dbReference type="Pfam" id="PF00405">
    <property type="entry name" value="Transferrin"/>
    <property type="match status" value="2"/>
</dbReference>
<reference evidence="6 7" key="1">
    <citation type="journal article" date="2018" name="Gigascience">
        <title>Genomes of trombidid mites reveal novel predicted allergens and laterally-transferred genes associated with secondary metabolism.</title>
        <authorList>
            <person name="Dong X."/>
            <person name="Chaisiri K."/>
            <person name="Xia D."/>
            <person name="Armstrong S.D."/>
            <person name="Fang Y."/>
            <person name="Donnelly M.J."/>
            <person name="Kadowaki T."/>
            <person name="McGarry J.W."/>
            <person name="Darby A.C."/>
            <person name="Makepeace B.L."/>
        </authorList>
    </citation>
    <scope>NUCLEOTIDE SEQUENCE [LARGE SCALE GENOMIC DNA]</scope>
    <source>
        <strain evidence="6">UoL-WK</strain>
    </source>
</reference>
<evidence type="ECO:0000256" key="2">
    <source>
        <dbReference type="ARBA" id="ARBA00022525"/>
    </source>
</evidence>
<dbReference type="SMART" id="SM01190">
    <property type="entry name" value="EMP24_GP25L"/>
    <property type="match status" value="1"/>
</dbReference>
<organism evidence="6 7">
    <name type="scientific">Dinothrombium tinctorium</name>
    <dbReference type="NCBI Taxonomy" id="1965070"/>
    <lineage>
        <taxon>Eukaryota</taxon>
        <taxon>Metazoa</taxon>
        <taxon>Ecdysozoa</taxon>
        <taxon>Arthropoda</taxon>
        <taxon>Chelicerata</taxon>
        <taxon>Arachnida</taxon>
        <taxon>Acari</taxon>
        <taxon>Acariformes</taxon>
        <taxon>Trombidiformes</taxon>
        <taxon>Prostigmata</taxon>
        <taxon>Anystina</taxon>
        <taxon>Parasitengona</taxon>
        <taxon>Trombidioidea</taxon>
        <taxon>Trombidiidae</taxon>
        <taxon>Dinothrombium</taxon>
    </lineage>
</organism>
<comment type="subcellular location">
    <subcellularLocation>
        <location evidence="1">Secreted</location>
    </subcellularLocation>
</comment>
<feature type="coiled-coil region" evidence="3">
    <location>
        <begin position="1199"/>
        <end position="1226"/>
    </location>
</feature>
<dbReference type="Pfam" id="PF01105">
    <property type="entry name" value="EMP24_GP25L"/>
    <property type="match status" value="1"/>
</dbReference>
<proteinExistence type="predicted"/>
<dbReference type="OrthoDB" id="9981115at2759"/>
<name>A0A3S3P730_9ACAR</name>
<feature type="domain" description="Transferrin-like" evidence="5">
    <location>
        <begin position="352"/>
        <end position="723"/>
    </location>
</feature>
<feature type="domain" description="Transferrin-like" evidence="5">
    <location>
        <begin position="736"/>
        <end position="1078"/>
    </location>
</feature>
<dbReference type="PRINTS" id="PR00422">
    <property type="entry name" value="TRANSFERRIN"/>
</dbReference>
<dbReference type="GO" id="GO:0005769">
    <property type="term" value="C:early endosome"/>
    <property type="evidence" value="ECO:0007669"/>
    <property type="project" value="TreeGrafter"/>
</dbReference>
<dbReference type="EMBL" id="NCKU01003998">
    <property type="protein sequence ID" value="RWS06598.1"/>
    <property type="molecule type" value="Genomic_DNA"/>
</dbReference>
<keyword evidence="2" id="KW-0964">Secreted</keyword>
<evidence type="ECO:0000256" key="1">
    <source>
        <dbReference type="ARBA" id="ARBA00004613"/>
    </source>
</evidence>
<feature type="non-terminal residue" evidence="6">
    <location>
        <position position="1280"/>
    </location>
</feature>
<dbReference type="AlphaFoldDB" id="A0A3S3P730"/>
<dbReference type="GO" id="GO:0005615">
    <property type="term" value="C:extracellular space"/>
    <property type="evidence" value="ECO:0007669"/>
    <property type="project" value="TreeGrafter"/>
</dbReference>
<protein>
    <submittedName>
        <fullName evidence="6">Transferrin-like protein</fullName>
    </submittedName>
</protein>
<evidence type="ECO:0000313" key="7">
    <source>
        <dbReference type="Proteomes" id="UP000285301"/>
    </source>
</evidence>
<dbReference type="PROSITE" id="PS50866">
    <property type="entry name" value="GOLD"/>
    <property type="match status" value="1"/>
</dbReference>
<keyword evidence="7" id="KW-1185">Reference proteome</keyword>
<evidence type="ECO:0000259" key="4">
    <source>
        <dbReference type="PROSITE" id="PS50866"/>
    </source>
</evidence>
<dbReference type="InterPro" id="IPR029058">
    <property type="entry name" value="AB_hydrolase_fold"/>
</dbReference>
<dbReference type="GO" id="GO:0055037">
    <property type="term" value="C:recycling endosome"/>
    <property type="evidence" value="ECO:0007669"/>
    <property type="project" value="TreeGrafter"/>
</dbReference>
<dbReference type="GO" id="GO:0005886">
    <property type="term" value="C:plasma membrane"/>
    <property type="evidence" value="ECO:0007669"/>
    <property type="project" value="TreeGrafter"/>
</dbReference>
<dbReference type="FunFam" id="3.40.190.10:FF:000095">
    <property type="entry name" value="Lactotransferrin"/>
    <property type="match status" value="1"/>
</dbReference>
<accession>A0A3S3P730</accession>
<dbReference type="GO" id="GO:0006826">
    <property type="term" value="P:iron ion transport"/>
    <property type="evidence" value="ECO:0007669"/>
    <property type="project" value="TreeGrafter"/>
</dbReference>
<dbReference type="Gene3D" id="3.40.190.10">
    <property type="entry name" value="Periplasmic binding protein-like II"/>
    <property type="match status" value="4"/>
</dbReference>
<sequence>MGNQLNYSFDSTKYNDSNCLESAKKESTLWFSTFSFVKQPKCWLDAAKLYYDSKTKRSFSQNGVTVKVPELGPTESVEYIAPLSQHFQMTKYFATLVEKLEALGYRKNVDLKSAPRDWRKAPHELDDYFTSVKTLVENTFEQNGKRRVILVGHSMGGNIAYAFLRKQNLNWKNKHITALLTVATPWGGNFKYLYGYLHDDDYPANMFPVIREAERSFPAMAFLLPQPRIFAESIFIQTPNFNYSIKDFKKLFEVIKNTNAYNMYLDTKDTLEELQHPETNVFCIGGSGFKTMRSIKYEGDDFQSEREIVYGDGDQFVNDESLRACLCVSQSNNNYLRNDYQVYAESSNGKELIWCTISAAEQKKCLEWSETVRRVNSIAAQNRRPVEFEYELKCELAVDKDQCLNHIDNGRAQLVTLDPGEIYLAGRLHSLVPIASEQYGFTKDNGYYTVAVVKKSTANRITSPLDLKSARACFPGVGKMAGWIVPLAQLVDIDILPIKDCNNMVKSAANFFNVSCAPNALIDKHNPTGDNPHSICALCSSRCSGSEPYKNFDGAFKCLDEAGDVAFIKHNTVDLMIKHYNQRKKFIKPEFELLCPQGGRASLSNYRACNWGFIPAHAVVTISSILPEERLKIQNFLIKSALFFGNPQNRMSNLPYQTWPPPPSRWSNGTLITEKPPFILFGEPQDERYGDNVNLLFSDDTTGLLPIEESSQTYSQYLKRYIHYFDKLKKCPVPSARLCVVSDKEYQKCEKMSTAFRTKLLQPKLSCIREHSTVNCMKSINEGNADLVVLDAGDIYRAGHNYNLMPIIAEQYDLNDTSYYVVAIAKQSDKDTDLLYLKGKRSCHTGFNEAAGWVMPISFLLSNNRMRSYGCDSAKAVSEFFQKSCAPGALLSDFNPTWSLMNLCGLCHGSSSHFCARDSSEPFYGDTGALRCLVEGGGEIAFARHTTILENTAGRNPSFWSRNVIPDDFELLCRDGSRGKYNSFETCNLGKVASNAIVTSKDKDVEVVDAYVNLFLAAQQLYSSKYSEDYIFKMFVSNNENLIFQDATSQLRAVPDSQRDYRTYLGYEFIKAMKIVDCTAASASLKPYTLLGERKCFIEEIPDETLVLGKYKIELHDPQTGGYMATSPSLGMHVEVRDPDDKVILSKVYSAEGKFSFTSHTPGEHVICLYSNSSRWFANAQLRVHLDIQVGEHAIDYAHVAQKEKLSELQLRVRQLLDQVEQISKEQNYQRYREERFRQTSESTNSRVLWWSLGQTIILLAMGFWQMRHLKSFFEAKKLV</sequence>
<evidence type="ECO:0000259" key="5">
    <source>
        <dbReference type="PROSITE" id="PS51408"/>
    </source>
</evidence>
<dbReference type="SMART" id="SM00094">
    <property type="entry name" value="TR_FER"/>
    <property type="match status" value="2"/>
</dbReference>
<dbReference type="PROSITE" id="PS51408">
    <property type="entry name" value="TRANSFERRIN_LIKE_4"/>
    <property type="match status" value="2"/>
</dbReference>
<dbReference type="Gene3D" id="3.40.50.1820">
    <property type="entry name" value="alpha/beta hydrolase"/>
    <property type="match status" value="1"/>
</dbReference>